<sequence length="382" mass="42465">MHRRNFLNAAGVAAAGSVLGQGSKPVAAQGAGFSKTSTKPLKVLMLGGTGFLGPAIVETFLDTGHDVTLFNRGITNPHMFKYLERLRGDREEDHGDPDLSALRGRDWDVVIDTWQKGPKCVEDTAKLLSGHAGAYFYISSIAVYHNTAFRVRGTKEDARLSDLEGHPINRKPHEQVYFLRKTLAEKVLQENFDGNVGIFRSHGMRGERIPLPRDEPYWPIRIWRGGKVLAPEDGQTLAQFTDIISLCRFLVTCAEKELSGPYNVMSRPFRLIDYLTAIKDLTQSDAELIWTSQNELAEFGVKSGDGALPLWSDEPEGRYHFSSEKAFSAGFANRSLSASAASMLEGYFRRYPNDEFRFAEATAEYGMLPSNREAEILAALGH</sequence>
<dbReference type="InterPro" id="IPR006311">
    <property type="entry name" value="TAT_signal"/>
</dbReference>
<dbReference type="Gene3D" id="3.40.50.720">
    <property type="entry name" value="NAD(P)-binding Rossmann-like Domain"/>
    <property type="match status" value="1"/>
</dbReference>
<dbReference type="SUPFAM" id="SSF51735">
    <property type="entry name" value="NAD(P)-binding Rossmann-fold domains"/>
    <property type="match status" value="1"/>
</dbReference>
<evidence type="ECO:0008006" key="3">
    <source>
        <dbReference type="Google" id="ProtNLM"/>
    </source>
</evidence>
<dbReference type="AlphaFoldDB" id="A0AAE9ZK24"/>
<dbReference type="EMBL" id="CP118166">
    <property type="protein sequence ID" value="WDI32070.1"/>
    <property type="molecule type" value="Genomic_DNA"/>
</dbReference>
<reference evidence="1" key="1">
    <citation type="submission" date="2023-02" db="EMBL/GenBank/DDBJ databases">
        <title>Genome sequence of Hyphococcus flavus.</title>
        <authorList>
            <person name="Rong J.-C."/>
            <person name="Zhao Q."/>
            <person name="Yi M."/>
            <person name="Wu J.-Y."/>
        </authorList>
    </citation>
    <scope>NUCLEOTIDE SEQUENCE</scope>
    <source>
        <strain evidence="1">MCCC 1K03223</strain>
    </source>
</reference>
<dbReference type="RefSeq" id="WP_274493958.1">
    <property type="nucleotide sequence ID" value="NZ_CP118166.1"/>
</dbReference>
<dbReference type="InterPro" id="IPR036291">
    <property type="entry name" value="NAD(P)-bd_dom_sf"/>
</dbReference>
<evidence type="ECO:0000313" key="1">
    <source>
        <dbReference type="EMBL" id="WDI32070.1"/>
    </source>
</evidence>
<gene>
    <name evidence="1" type="ORF">PUV54_02555</name>
</gene>
<dbReference type="Proteomes" id="UP001214043">
    <property type="component" value="Chromosome"/>
</dbReference>
<name>A0AAE9ZK24_9PROT</name>
<keyword evidence="2" id="KW-1185">Reference proteome</keyword>
<evidence type="ECO:0000313" key="2">
    <source>
        <dbReference type="Proteomes" id="UP001214043"/>
    </source>
</evidence>
<dbReference type="PROSITE" id="PS51318">
    <property type="entry name" value="TAT"/>
    <property type="match status" value="1"/>
</dbReference>
<accession>A0AAE9ZK24</accession>
<proteinExistence type="predicted"/>
<protein>
    <recommendedName>
        <fullName evidence="3">NAD-dependent epimerase/dehydratase family protein</fullName>
    </recommendedName>
</protein>
<dbReference type="KEGG" id="hfl:PUV54_02555"/>
<organism evidence="1 2">
    <name type="scientific">Hyphococcus flavus</name>
    <dbReference type="NCBI Taxonomy" id="1866326"/>
    <lineage>
        <taxon>Bacteria</taxon>
        <taxon>Pseudomonadati</taxon>
        <taxon>Pseudomonadota</taxon>
        <taxon>Alphaproteobacteria</taxon>
        <taxon>Parvularculales</taxon>
        <taxon>Parvularculaceae</taxon>
        <taxon>Hyphococcus</taxon>
    </lineage>
</organism>